<feature type="region of interest" description="Disordered" evidence="3">
    <location>
        <begin position="448"/>
        <end position="483"/>
    </location>
</feature>
<dbReference type="GO" id="GO:0042393">
    <property type="term" value="F:histone binding"/>
    <property type="evidence" value="ECO:0007669"/>
    <property type="project" value="TreeGrafter"/>
</dbReference>
<proteinExistence type="inferred from homology"/>
<dbReference type="OrthoDB" id="2370678at2759"/>
<dbReference type="STRING" id="44941.A0A397U435"/>
<feature type="region of interest" description="Disordered" evidence="3">
    <location>
        <begin position="522"/>
        <end position="595"/>
    </location>
</feature>
<comment type="similarity">
    <text evidence="1">Belongs to the SPT2 family.</text>
</comment>
<feature type="compositionally biased region" description="Basic and acidic residues" evidence="3">
    <location>
        <begin position="306"/>
        <end position="317"/>
    </location>
</feature>
<feature type="region of interest" description="Disordered" evidence="3">
    <location>
        <begin position="238"/>
        <end position="355"/>
    </location>
</feature>
<organism evidence="4 5">
    <name type="scientific">Gigaspora rosea</name>
    <dbReference type="NCBI Taxonomy" id="44941"/>
    <lineage>
        <taxon>Eukaryota</taxon>
        <taxon>Fungi</taxon>
        <taxon>Fungi incertae sedis</taxon>
        <taxon>Mucoromycota</taxon>
        <taxon>Glomeromycotina</taxon>
        <taxon>Glomeromycetes</taxon>
        <taxon>Diversisporales</taxon>
        <taxon>Gigasporaceae</taxon>
        <taxon>Gigaspora</taxon>
    </lineage>
</organism>
<feature type="region of interest" description="Disordered" evidence="3">
    <location>
        <begin position="1"/>
        <end position="94"/>
    </location>
</feature>
<evidence type="ECO:0000256" key="3">
    <source>
        <dbReference type="SAM" id="MobiDB-lite"/>
    </source>
</evidence>
<gene>
    <name evidence="4" type="ORF">C2G38_2221025</name>
</gene>
<feature type="compositionally biased region" description="Basic and acidic residues" evidence="3">
    <location>
        <begin position="79"/>
        <end position="94"/>
    </location>
</feature>
<evidence type="ECO:0000256" key="1">
    <source>
        <dbReference type="ARBA" id="ARBA00006461"/>
    </source>
</evidence>
<feature type="region of interest" description="Disordered" evidence="3">
    <location>
        <begin position="612"/>
        <end position="667"/>
    </location>
</feature>
<dbReference type="Pfam" id="PF08243">
    <property type="entry name" value="SPT2"/>
    <property type="match status" value="1"/>
</dbReference>
<keyword evidence="2" id="KW-0175">Coiled coil</keyword>
<feature type="region of interest" description="Disordered" evidence="3">
    <location>
        <begin position="142"/>
        <end position="211"/>
    </location>
</feature>
<sequence length="667" mass="75842">MNDKNKNNENPWDEFFAPIWESTTPKQRTRSSNGREAQVESIKSQGGANLKKKIVGNETDRKTKVQRKIEKTSANVNKDTSHKNNNEGFVKKDETISNITGSRTNDSIIDKGGLKTNKLRQKDLSLKYPKAVPCSLEEFNGKSVSSDSKKLEQSINKSVPTIKKPKKISEPINIANKSINKGKDNGTINRSNDISHNDVSKADPRRKTTPDLSLKYPKAVSCSLEEIFGETIFPNSKKSEPAIRMPSGNKREECAKKPDPAVRMPSGSKREEYAKKPDPAIRMPSGSKREECAKKPDSAIRMPSGSKREECAKKPDPNIRIPGGSKREECAKKPDSAIRMSNSSKREECVSVSTHHKPKDLTHLKTLEDYQREAEAMGHKLPSDRDPPDTTYYPRIKRLLDPASLKYPLTSPYHPMNVIKYLATVPPRTNTVQLNKIKRVQYPNFVGNKSTSRIGTKGQINRPATEKKVTSLSKMNSDTRRTFSKSISELHRTPNARNERLTPRGLSIARESPQVRDKLHVTHKGSLQSTNRKRIAHEESSVRDPSMIKRRLTNNTLPPTQQMSKKRPMHFSPEPSRPAKRHQIRRNREGSIDEMDVSSIIQSIFRRGRDRPIRRYDDDDDDDDLMEASAVEVFSEEARSSKIGRKEDEEQERLDQQRRLLKTKRFK</sequence>
<dbReference type="GO" id="GO:0006334">
    <property type="term" value="P:nucleosome assembly"/>
    <property type="evidence" value="ECO:0007669"/>
    <property type="project" value="TreeGrafter"/>
</dbReference>
<protein>
    <submittedName>
        <fullName evidence="4">Uncharacterized protein</fullName>
    </submittedName>
</protein>
<evidence type="ECO:0000313" key="4">
    <source>
        <dbReference type="EMBL" id="RIB04944.1"/>
    </source>
</evidence>
<feature type="compositionally biased region" description="Polar residues" evidence="3">
    <location>
        <begin position="21"/>
        <end position="47"/>
    </location>
</feature>
<dbReference type="InterPro" id="IPR013256">
    <property type="entry name" value="Chromatin_SPT2"/>
</dbReference>
<feature type="compositionally biased region" description="Basic and acidic residues" evidence="3">
    <location>
        <begin position="287"/>
        <end position="298"/>
    </location>
</feature>
<feature type="compositionally biased region" description="Basic and acidic residues" evidence="3">
    <location>
        <begin position="268"/>
        <end position="279"/>
    </location>
</feature>
<comment type="caution">
    <text evidence="4">The sequence shown here is derived from an EMBL/GenBank/DDBJ whole genome shotgun (WGS) entry which is preliminary data.</text>
</comment>
<dbReference type="EMBL" id="QKWP01002082">
    <property type="protein sequence ID" value="RIB04944.1"/>
    <property type="molecule type" value="Genomic_DNA"/>
</dbReference>
<evidence type="ECO:0000256" key="2">
    <source>
        <dbReference type="ARBA" id="ARBA00023054"/>
    </source>
</evidence>
<feature type="compositionally biased region" description="Basic and acidic residues" evidence="3">
    <location>
        <begin position="193"/>
        <end position="209"/>
    </location>
</feature>
<dbReference type="PANTHER" id="PTHR22691">
    <property type="entry name" value="YEAST SPT2-RELATED"/>
    <property type="match status" value="1"/>
</dbReference>
<dbReference type="PANTHER" id="PTHR22691:SF8">
    <property type="entry name" value="PROTEIN SPT2 HOMOLOG"/>
    <property type="match status" value="1"/>
</dbReference>
<dbReference type="AlphaFoldDB" id="A0A397U435"/>
<evidence type="ECO:0000313" key="5">
    <source>
        <dbReference type="Proteomes" id="UP000266673"/>
    </source>
</evidence>
<name>A0A397U435_9GLOM</name>
<dbReference type="Proteomes" id="UP000266673">
    <property type="component" value="Unassembled WGS sequence"/>
</dbReference>
<accession>A0A397U435</accession>
<dbReference type="SMART" id="SM00784">
    <property type="entry name" value="SPT2"/>
    <property type="match status" value="1"/>
</dbReference>
<feature type="compositionally biased region" description="Polar residues" evidence="3">
    <location>
        <begin position="553"/>
        <end position="563"/>
    </location>
</feature>
<feature type="compositionally biased region" description="Basic and acidic residues" evidence="3">
    <location>
        <begin position="249"/>
        <end position="260"/>
    </location>
</feature>
<dbReference type="GO" id="GO:0006360">
    <property type="term" value="P:transcription by RNA polymerase I"/>
    <property type="evidence" value="ECO:0007669"/>
    <property type="project" value="TreeGrafter"/>
</dbReference>
<dbReference type="GO" id="GO:0003677">
    <property type="term" value="F:DNA binding"/>
    <property type="evidence" value="ECO:0007669"/>
    <property type="project" value="TreeGrafter"/>
</dbReference>
<dbReference type="GO" id="GO:0005730">
    <property type="term" value="C:nucleolus"/>
    <property type="evidence" value="ECO:0007669"/>
    <property type="project" value="TreeGrafter"/>
</dbReference>
<feature type="compositionally biased region" description="Basic and acidic residues" evidence="3">
    <location>
        <begin position="325"/>
        <end position="336"/>
    </location>
</feature>
<feature type="compositionally biased region" description="Basic and acidic residues" evidence="3">
    <location>
        <begin position="58"/>
        <end position="71"/>
    </location>
</feature>
<feature type="compositionally biased region" description="Basic and acidic residues" evidence="3">
    <location>
        <begin position="636"/>
        <end position="658"/>
    </location>
</feature>
<keyword evidence="5" id="KW-1185">Reference proteome</keyword>
<reference evidence="4 5" key="1">
    <citation type="submission" date="2018-06" db="EMBL/GenBank/DDBJ databases">
        <title>Comparative genomics reveals the genomic features of Rhizophagus irregularis, R. cerebriforme, R. diaphanum and Gigaspora rosea, and their symbiotic lifestyle signature.</title>
        <authorList>
            <person name="Morin E."/>
            <person name="San Clemente H."/>
            <person name="Chen E.C.H."/>
            <person name="De La Providencia I."/>
            <person name="Hainaut M."/>
            <person name="Kuo A."/>
            <person name="Kohler A."/>
            <person name="Murat C."/>
            <person name="Tang N."/>
            <person name="Roy S."/>
            <person name="Loubradou J."/>
            <person name="Henrissat B."/>
            <person name="Grigoriev I.V."/>
            <person name="Corradi N."/>
            <person name="Roux C."/>
            <person name="Martin F.M."/>
        </authorList>
    </citation>
    <scope>NUCLEOTIDE SEQUENCE [LARGE SCALE GENOMIC DNA]</scope>
    <source>
        <strain evidence="4 5">DAOM 194757</strain>
    </source>
</reference>